<feature type="region of interest" description="Disordered" evidence="1">
    <location>
        <begin position="30"/>
        <end position="91"/>
    </location>
</feature>
<feature type="compositionally biased region" description="Low complexity" evidence="1">
    <location>
        <begin position="30"/>
        <end position="39"/>
    </location>
</feature>
<dbReference type="InterPro" id="IPR032741">
    <property type="entry name" value="Sls1_KH-1"/>
</dbReference>
<reference evidence="5" key="1">
    <citation type="journal article" date="2020" name="Stud. Mycol.">
        <title>101 Dothideomycetes genomes: a test case for predicting lifestyles and emergence of pathogens.</title>
        <authorList>
            <person name="Haridas S."/>
            <person name="Albert R."/>
            <person name="Binder M."/>
            <person name="Bloem J."/>
            <person name="Labutti K."/>
            <person name="Salamov A."/>
            <person name="Andreopoulos B."/>
            <person name="Baker S."/>
            <person name="Barry K."/>
            <person name="Bills G."/>
            <person name="Bluhm B."/>
            <person name="Cannon C."/>
            <person name="Castanera R."/>
            <person name="Culley D."/>
            <person name="Daum C."/>
            <person name="Ezra D."/>
            <person name="Gonzalez J."/>
            <person name="Henrissat B."/>
            <person name="Kuo A."/>
            <person name="Liang C."/>
            <person name="Lipzen A."/>
            <person name="Lutzoni F."/>
            <person name="Magnuson J."/>
            <person name="Mondo S."/>
            <person name="Nolan M."/>
            <person name="Ohm R."/>
            <person name="Pangilinan J."/>
            <person name="Park H.-J."/>
            <person name="Ramirez L."/>
            <person name="Alfaro M."/>
            <person name="Sun H."/>
            <person name="Tritt A."/>
            <person name="Yoshinaga Y."/>
            <person name="Zwiers L.-H."/>
            <person name="Turgeon B."/>
            <person name="Goodwin S."/>
            <person name="Spatafora J."/>
            <person name="Crous P."/>
            <person name="Grigoriev I."/>
        </authorList>
    </citation>
    <scope>NUCLEOTIDE SEQUENCE</scope>
    <source>
        <strain evidence="5">CBS 690.94</strain>
    </source>
</reference>
<sequence length="869" mass="97283">MLAPRASSAFVCLRCELTQARLRLPALPRRAPHASFSASSRRRRDASDEDLDSESRPNFQPRPHLSEHPLGIRLRKRKGGGHIRETTARLEGSKTLGEDASIIVLEELGERKKREAIPEPQIVHDDEHIPLKLAEALADERPATLEEVVEQLDKLRQKATNDDAIADEGHYVSQTVYFRLSNHLFKSFTGAQLSHYYSERKGVEKDRVPQEVRDRLKKLQGTAKRTSLRSEWTPGTSQIDRRLPSLDVHSKKKRKNIGKHLLVDQILRDVWKLIMLEELEATGEIELALKDWQLAMLTSGTETVLDRIGRNRKARLDVNTADKVLRITADKHTAEYAANDVEQLLLASESQRFHFNTWVPHLKTLNGAEPTIDSVFPGDVLATVTSLTGAQLQRATDQIIIRALDKETIAEAMRCLVKILPLKSTSLGTVDTTGRSTLESPDHFRPVVVEKESVEYKARNSKFGRWSLPMKQANVTYPTSASVARRVKTAQEHVLKMTLTPPTPNQRIKIKHQKWNHKTEIRLKAIYGHALLPLEDSSSEAAYFVPALPGLSSMFADQAFTTSFTTRPLLCYEFIAQPGPGNYTSDLLPYKFPKLMAYFRFIDGQQGLSKVILSFGAGNHQVLLPEEAVDVWFQTYQSIQMNNSRVALETRTLREHVLENLQSGGRLSAPDITLPIPKWTVGGMKFDEKDDLIKTKYQFVGVTFTQSVWGEHDGSPASYSTKQSGKLGAKHGVFSTIYGVNRMAKPIAINDPPNAIREFVANAFKTARTITKAAAASQAGLKKIGEKPKQRQSSDNFIQRGRDISHSVNDALSLDQPSAPSYTQILEDALSDPHFFGMLNDNASPADHHGTTTVYHPGEIHGRKTETPN</sequence>
<protein>
    <recommendedName>
        <fullName evidence="7">Mitochondrial inner-membrane-bound regulator-domain-containing protein</fullName>
    </recommendedName>
</protein>
<evidence type="ECO:0000313" key="5">
    <source>
        <dbReference type="EMBL" id="KAF2449766.1"/>
    </source>
</evidence>
<accession>A0A9P4UGN3</accession>
<evidence type="ECO:0008006" key="7">
    <source>
        <dbReference type="Google" id="ProtNLM"/>
    </source>
</evidence>
<feature type="region of interest" description="Disordered" evidence="1">
    <location>
        <begin position="841"/>
        <end position="869"/>
    </location>
</feature>
<feature type="domain" description="SLS1 first KH" evidence="2">
    <location>
        <begin position="283"/>
        <end position="345"/>
    </location>
</feature>
<feature type="domain" description="SLS1 C-terminal" evidence="4">
    <location>
        <begin position="452"/>
        <end position="765"/>
    </location>
</feature>
<proteinExistence type="predicted"/>
<dbReference type="Proteomes" id="UP000799764">
    <property type="component" value="Unassembled WGS sequence"/>
</dbReference>
<evidence type="ECO:0000259" key="4">
    <source>
        <dbReference type="Pfam" id="PF20778"/>
    </source>
</evidence>
<name>A0A9P4UGN3_9PLEO</name>
<evidence type="ECO:0000313" key="6">
    <source>
        <dbReference type="Proteomes" id="UP000799764"/>
    </source>
</evidence>
<evidence type="ECO:0000256" key="1">
    <source>
        <dbReference type="SAM" id="MobiDB-lite"/>
    </source>
</evidence>
<keyword evidence="6" id="KW-1185">Reference proteome</keyword>
<dbReference type="Pfam" id="PF20776">
    <property type="entry name" value="SLS1_N"/>
    <property type="match status" value="1"/>
</dbReference>
<evidence type="ECO:0000259" key="2">
    <source>
        <dbReference type="Pfam" id="PF14611"/>
    </source>
</evidence>
<evidence type="ECO:0000259" key="3">
    <source>
        <dbReference type="Pfam" id="PF20776"/>
    </source>
</evidence>
<feature type="domain" description="SLS1 N-terminal" evidence="3">
    <location>
        <begin position="143"/>
        <end position="273"/>
    </location>
</feature>
<dbReference type="InterPro" id="IPR048400">
    <property type="entry name" value="SLS1_N"/>
</dbReference>
<comment type="caution">
    <text evidence="5">The sequence shown here is derived from an EMBL/GenBank/DDBJ whole genome shotgun (WGS) entry which is preliminary data.</text>
</comment>
<gene>
    <name evidence="5" type="ORF">P171DRAFT_379938</name>
</gene>
<dbReference type="GO" id="GO:0005743">
    <property type="term" value="C:mitochondrial inner membrane"/>
    <property type="evidence" value="ECO:0007669"/>
    <property type="project" value="InterPro"/>
</dbReference>
<feature type="compositionally biased region" description="Basic and acidic residues" evidence="1">
    <location>
        <begin position="82"/>
        <end position="91"/>
    </location>
</feature>
<dbReference type="InterPro" id="IPR048401">
    <property type="entry name" value="SLS1_C"/>
</dbReference>
<dbReference type="Pfam" id="PF14611">
    <property type="entry name" value="KH_SLS1_1"/>
    <property type="match status" value="1"/>
</dbReference>
<organism evidence="5 6">
    <name type="scientific">Karstenula rhodostoma CBS 690.94</name>
    <dbReference type="NCBI Taxonomy" id="1392251"/>
    <lineage>
        <taxon>Eukaryota</taxon>
        <taxon>Fungi</taxon>
        <taxon>Dikarya</taxon>
        <taxon>Ascomycota</taxon>
        <taxon>Pezizomycotina</taxon>
        <taxon>Dothideomycetes</taxon>
        <taxon>Pleosporomycetidae</taxon>
        <taxon>Pleosporales</taxon>
        <taxon>Massarineae</taxon>
        <taxon>Didymosphaeriaceae</taxon>
        <taxon>Karstenula</taxon>
    </lineage>
</organism>
<dbReference type="PANTHER" id="PTHR37919:SF2">
    <property type="entry name" value="EXPERA DOMAIN-CONTAINING PROTEIN"/>
    <property type="match status" value="1"/>
</dbReference>
<dbReference type="EMBL" id="MU001494">
    <property type="protein sequence ID" value="KAF2449766.1"/>
    <property type="molecule type" value="Genomic_DNA"/>
</dbReference>
<dbReference type="PANTHER" id="PTHR37919">
    <property type="entry name" value="PROTEIN CBG05606"/>
    <property type="match status" value="1"/>
</dbReference>
<dbReference type="OrthoDB" id="5392646at2759"/>
<feature type="compositionally biased region" description="Basic and acidic residues" evidence="1">
    <location>
        <begin position="858"/>
        <end position="869"/>
    </location>
</feature>
<dbReference type="AlphaFoldDB" id="A0A9P4UGN3"/>
<dbReference type="Pfam" id="PF20778">
    <property type="entry name" value="SLS1_C"/>
    <property type="match status" value="1"/>
</dbReference>